<evidence type="ECO:0000259" key="3">
    <source>
        <dbReference type="PROSITE" id="PS50110"/>
    </source>
</evidence>
<feature type="domain" description="Response regulatory" evidence="3">
    <location>
        <begin position="14"/>
        <end position="125"/>
    </location>
</feature>
<evidence type="ECO:0000256" key="1">
    <source>
        <dbReference type="ARBA" id="ARBA00022553"/>
    </source>
</evidence>
<dbReference type="SMART" id="SM00448">
    <property type="entry name" value="REC"/>
    <property type="match status" value="1"/>
</dbReference>
<keyword evidence="5" id="KW-1185">Reference proteome</keyword>
<organism evidence="4 5">
    <name type="scientific">Sphingomonas echinoides</name>
    <dbReference type="NCBI Taxonomy" id="59803"/>
    <lineage>
        <taxon>Bacteria</taxon>
        <taxon>Pseudomonadati</taxon>
        <taxon>Pseudomonadota</taxon>
        <taxon>Alphaproteobacteria</taxon>
        <taxon>Sphingomonadales</taxon>
        <taxon>Sphingomonadaceae</taxon>
        <taxon>Sphingomonas</taxon>
    </lineage>
</organism>
<protein>
    <submittedName>
        <fullName evidence="4">Response regulator</fullName>
    </submittedName>
</protein>
<evidence type="ECO:0000256" key="2">
    <source>
        <dbReference type="PROSITE-ProRule" id="PRU00169"/>
    </source>
</evidence>
<sequence length="125" mass="13986">MDEDNAVDTGPRPQLLLVEDDEGVRRSLHLLLHWRGFDVRSYASAGALLEETDVSTAKWLVTDYRLPDGDGIGVLRSMLRRDWHGRSILITAYPDPTLRAVASMNGFHAVLDKPIRQHELIAALA</sequence>
<reference evidence="4 5" key="1">
    <citation type="submission" date="2023-11" db="EMBL/GenBank/DDBJ databases">
        <title>MicrobeMod: A computational toolkit for identifying prokaryotic methylation and restriction-modification with nanopore sequencing.</title>
        <authorList>
            <person name="Crits-Christoph A."/>
            <person name="Kang S.C."/>
            <person name="Lee H."/>
            <person name="Ostrov N."/>
        </authorList>
    </citation>
    <scope>NUCLEOTIDE SEQUENCE [LARGE SCALE GENOMIC DNA]</scope>
    <source>
        <strain evidence="4 5">ATCC 14820</strain>
    </source>
</reference>
<dbReference type="Gene3D" id="3.40.50.2300">
    <property type="match status" value="1"/>
</dbReference>
<dbReference type="SUPFAM" id="SSF52172">
    <property type="entry name" value="CheY-like"/>
    <property type="match status" value="1"/>
</dbReference>
<dbReference type="InterPro" id="IPR001789">
    <property type="entry name" value="Sig_transdc_resp-reg_receiver"/>
</dbReference>
<dbReference type="InterPro" id="IPR011006">
    <property type="entry name" value="CheY-like_superfamily"/>
</dbReference>
<dbReference type="Proteomes" id="UP001279660">
    <property type="component" value="Unassembled WGS sequence"/>
</dbReference>
<proteinExistence type="predicted"/>
<gene>
    <name evidence="4" type="ORF">SIL82_01200</name>
</gene>
<name>A0ABU4PG83_9SPHN</name>
<comment type="caution">
    <text evidence="4">The sequence shown here is derived from an EMBL/GenBank/DDBJ whole genome shotgun (WGS) entry which is preliminary data.</text>
</comment>
<dbReference type="PANTHER" id="PTHR44591">
    <property type="entry name" value="STRESS RESPONSE REGULATOR PROTEIN 1"/>
    <property type="match status" value="1"/>
</dbReference>
<dbReference type="EMBL" id="JAWXXV010000001">
    <property type="protein sequence ID" value="MDX5982862.1"/>
    <property type="molecule type" value="Genomic_DNA"/>
</dbReference>
<dbReference type="PANTHER" id="PTHR44591:SF25">
    <property type="entry name" value="CHEMOTAXIS TWO-COMPONENT RESPONSE REGULATOR"/>
    <property type="match status" value="1"/>
</dbReference>
<accession>A0ABU4PG83</accession>
<dbReference type="RefSeq" id="WP_010405979.1">
    <property type="nucleotide sequence ID" value="NZ_JAWXXV010000001.1"/>
</dbReference>
<dbReference type="PROSITE" id="PS50110">
    <property type="entry name" value="RESPONSE_REGULATORY"/>
    <property type="match status" value="1"/>
</dbReference>
<feature type="modified residue" description="4-aspartylphosphate" evidence="2">
    <location>
        <position position="63"/>
    </location>
</feature>
<evidence type="ECO:0000313" key="4">
    <source>
        <dbReference type="EMBL" id="MDX5982862.1"/>
    </source>
</evidence>
<evidence type="ECO:0000313" key="5">
    <source>
        <dbReference type="Proteomes" id="UP001279660"/>
    </source>
</evidence>
<dbReference type="InterPro" id="IPR050595">
    <property type="entry name" value="Bact_response_regulator"/>
</dbReference>
<dbReference type="Pfam" id="PF00072">
    <property type="entry name" value="Response_reg"/>
    <property type="match status" value="1"/>
</dbReference>
<keyword evidence="1 2" id="KW-0597">Phosphoprotein</keyword>